<dbReference type="EC" id="2.5.1.15" evidence="5 12"/>
<protein>
    <recommendedName>
        <fullName evidence="6 12">Dihydropteroate synthase</fullName>
        <shortName evidence="12">DHPS</shortName>
        <ecNumber evidence="5 12">2.5.1.15</ecNumber>
    </recommendedName>
    <alternativeName>
        <fullName evidence="11 12">Dihydropteroate pyrophosphorylase</fullName>
    </alternativeName>
</protein>
<accession>A0A5C5WCC8</accession>
<dbReference type="Proteomes" id="UP000318995">
    <property type="component" value="Unassembled WGS sequence"/>
</dbReference>
<dbReference type="GO" id="GO:0046654">
    <property type="term" value="P:tetrahydrofolate biosynthetic process"/>
    <property type="evidence" value="ECO:0007669"/>
    <property type="project" value="UniProtKB-UniPathway"/>
</dbReference>
<evidence type="ECO:0000256" key="12">
    <source>
        <dbReference type="RuleBase" id="RU361205"/>
    </source>
</evidence>
<gene>
    <name evidence="14" type="primary">folP</name>
    <name evidence="14" type="ORF">Pla111_09350</name>
</gene>
<dbReference type="UniPathway" id="UPA00077">
    <property type="reaction ID" value="UER00156"/>
</dbReference>
<dbReference type="GO" id="GO:0046656">
    <property type="term" value="P:folic acid biosynthetic process"/>
    <property type="evidence" value="ECO:0007669"/>
    <property type="project" value="UniProtKB-KW"/>
</dbReference>
<evidence type="ECO:0000259" key="13">
    <source>
        <dbReference type="PROSITE" id="PS50972"/>
    </source>
</evidence>
<evidence type="ECO:0000256" key="10">
    <source>
        <dbReference type="ARBA" id="ARBA00022909"/>
    </source>
</evidence>
<name>A0A5C5WCC8_9BACT</name>
<feature type="domain" description="Pterin-binding" evidence="13">
    <location>
        <begin position="35"/>
        <end position="288"/>
    </location>
</feature>
<dbReference type="InterPro" id="IPR006390">
    <property type="entry name" value="DHP_synth_dom"/>
</dbReference>
<comment type="function">
    <text evidence="12">Catalyzes the condensation of para-aminobenzoate (pABA) with 6-hydroxymethyl-7,8-dihydropterin diphosphate (DHPt-PP) to form 7,8-dihydropteroate (H2Pte), the immediate precursor of folate derivatives.</text>
</comment>
<dbReference type="Pfam" id="PF00809">
    <property type="entry name" value="Pterin_bind"/>
    <property type="match status" value="1"/>
</dbReference>
<evidence type="ECO:0000256" key="7">
    <source>
        <dbReference type="ARBA" id="ARBA00022679"/>
    </source>
</evidence>
<evidence type="ECO:0000256" key="11">
    <source>
        <dbReference type="ARBA" id="ARBA00030193"/>
    </source>
</evidence>
<evidence type="ECO:0000256" key="6">
    <source>
        <dbReference type="ARBA" id="ARBA00016919"/>
    </source>
</evidence>
<dbReference type="PROSITE" id="PS00793">
    <property type="entry name" value="DHPS_2"/>
    <property type="match status" value="1"/>
</dbReference>
<dbReference type="GO" id="GO:0004156">
    <property type="term" value="F:dihydropteroate synthase activity"/>
    <property type="evidence" value="ECO:0007669"/>
    <property type="project" value="UniProtKB-EC"/>
</dbReference>
<dbReference type="GO" id="GO:0046872">
    <property type="term" value="F:metal ion binding"/>
    <property type="evidence" value="ECO:0007669"/>
    <property type="project" value="UniProtKB-KW"/>
</dbReference>
<evidence type="ECO:0000313" key="15">
    <source>
        <dbReference type="Proteomes" id="UP000318995"/>
    </source>
</evidence>
<dbReference type="InterPro" id="IPR011005">
    <property type="entry name" value="Dihydropteroate_synth-like_sf"/>
</dbReference>
<dbReference type="NCBIfam" id="TIGR01496">
    <property type="entry name" value="DHPS"/>
    <property type="match status" value="1"/>
</dbReference>
<evidence type="ECO:0000313" key="14">
    <source>
        <dbReference type="EMBL" id="TWT47322.1"/>
    </source>
</evidence>
<dbReference type="PANTHER" id="PTHR20941">
    <property type="entry name" value="FOLATE SYNTHESIS PROTEINS"/>
    <property type="match status" value="1"/>
</dbReference>
<comment type="similarity">
    <text evidence="4 12">Belongs to the DHPS family.</text>
</comment>
<dbReference type="PROSITE" id="PS50972">
    <property type="entry name" value="PTERIN_BINDING"/>
    <property type="match status" value="1"/>
</dbReference>
<evidence type="ECO:0000256" key="9">
    <source>
        <dbReference type="ARBA" id="ARBA00022842"/>
    </source>
</evidence>
<keyword evidence="15" id="KW-1185">Reference proteome</keyword>
<dbReference type="EMBL" id="SJPH01000002">
    <property type="protein sequence ID" value="TWT47322.1"/>
    <property type="molecule type" value="Genomic_DNA"/>
</dbReference>
<evidence type="ECO:0000256" key="1">
    <source>
        <dbReference type="ARBA" id="ARBA00000012"/>
    </source>
</evidence>
<reference evidence="14 15" key="1">
    <citation type="submission" date="2019-02" db="EMBL/GenBank/DDBJ databases">
        <title>Deep-cultivation of Planctomycetes and their phenomic and genomic characterization uncovers novel biology.</title>
        <authorList>
            <person name="Wiegand S."/>
            <person name="Jogler M."/>
            <person name="Boedeker C."/>
            <person name="Pinto D."/>
            <person name="Vollmers J."/>
            <person name="Rivas-Marin E."/>
            <person name="Kohn T."/>
            <person name="Peeters S.H."/>
            <person name="Heuer A."/>
            <person name="Rast P."/>
            <person name="Oberbeckmann S."/>
            <person name="Bunk B."/>
            <person name="Jeske O."/>
            <person name="Meyerdierks A."/>
            <person name="Storesund J.E."/>
            <person name="Kallscheuer N."/>
            <person name="Luecker S."/>
            <person name="Lage O.M."/>
            <person name="Pohl T."/>
            <person name="Merkel B.J."/>
            <person name="Hornburger P."/>
            <person name="Mueller R.-W."/>
            <person name="Bruemmer F."/>
            <person name="Labrenz M."/>
            <person name="Spormann A.M."/>
            <person name="Op Den Camp H."/>
            <person name="Overmann J."/>
            <person name="Amann R."/>
            <person name="Jetten M.S.M."/>
            <person name="Mascher T."/>
            <person name="Medema M.H."/>
            <person name="Devos D.P."/>
            <person name="Kaster A.-K."/>
            <person name="Ovreas L."/>
            <person name="Rohde M."/>
            <person name="Galperin M.Y."/>
            <person name="Jogler C."/>
        </authorList>
    </citation>
    <scope>NUCLEOTIDE SEQUENCE [LARGE SCALE GENOMIC DNA]</scope>
    <source>
        <strain evidence="14 15">Pla111</strain>
    </source>
</reference>
<sequence length="301" mass="32097">MVARLPGRSCFAPSSRFLLFSRDLLTVAAPIPRLPDLMGIVNVTPDSFSDGGLYLDAEQAVQHALQLETDGAAILDVGGESTRPGAKPVDAQEESRRVLPVIRQLAESTRLPISIDTSKASVARAAITAGATIVNDVTGLTGDPEMLRVVADSDCRVCVMHMQGTPRTMQEEPRYSNVVAEVMAYLAGKRDALVAAGVSNERIWLDPGIGFGKTLEHNLELLSRIAELHALGCKLLVGHSRKKFLGQILGDQDADRTAATAGVAVHLADAGVQVLRVHDVLAVSEVLRARQIAARGRLDAC</sequence>
<dbReference type="AlphaFoldDB" id="A0A5C5WCC8"/>
<dbReference type="InterPro" id="IPR045031">
    <property type="entry name" value="DHP_synth-like"/>
</dbReference>
<dbReference type="PROSITE" id="PS00792">
    <property type="entry name" value="DHPS_1"/>
    <property type="match status" value="1"/>
</dbReference>
<dbReference type="CDD" id="cd00739">
    <property type="entry name" value="DHPS"/>
    <property type="match status" value="1"/>
</dbReference>
<comment type="cofactor">
    <cofactor evidence="2 12">
        <name>Mg(2+)</name>
        <dbReference type="ChEBI" id="CHEBI:18420"/>
    </cofactor>
</comment>
<keyword evidence="8 12" id="KW-0479">Metal-binding</keyword>
<dbReference type="InterPro" id="IPR000489">
    <property type="entry name" value="Pterin-binding_dom"/>
</dbReference>
<dbReference type="GO" id="GO:0005829">
    <property type="term" value="C:cytosol"/>
    <property type="evidence" value="ECO:0007669"/>
    <property type="project" value="TreeGrafter"/>
</dbReference>
<evidence type="ECO:0000256" key="8">
    <source>
        <dbReference type="ARBA" id="ARBA00022723"/>
    </source>
</evidence>
<keyword evidence="7 12" id="KW-0808">Transferase</keyword>
<evidence type="ECO:0000256" key="3">
    <source>
        <dbReference type="ARBA" id="ARBA00004763"/>
    </source>
</evidence>
<dbReference type="Gene3D" id="3.20.20.20">
    <property type="entry name" value="Dihydropteroate synthase-like"/>
    <property type="match status" value="1"/>
</dbReference>
<organism evidence="14 15">
    <name type="scientific">Botrimarina hoheduenensis</name>
    <dbReference type="NCBI Taxonomy" id="2528000"/>
    <lineage>
        <taxon>Bacteria</taxon>
        <taxon>Pseudomonadati</taxon>
        <taxon>Planctomycetota</taxon>
        <taxon>Planctomycetia</taxon>
        <taxon>Pirellulales</taxon>
        <taxon>Lacipirellulaceae</taxon>
        <taxon>Botrimarina</taxon>
    </lineage>
</organism>
<evidence type="ECO:0000256" key="2">
    <source>
        <dbReference type="ARBA" id="ARBA00001946"/>
    </source>
</evidence>
<dbReference type="SUPFAM" id="SSF51717">
    <property type="entry name" value="Dihydropteroate synthetase-like"/>
    <property type="match status" value="1"/>
</dbReference>
<comment type="pathway">
    <text evidence="3 12">Cofactor biosynthesis; tetrahydrofolate biosynthesis; 7,8-dihydrofolate from 2-amino-4-hydroxy-6-hydroxymethyl-7,8-dihydropteridine diphosphate and 4-aminobenzoate: step 1/2.</text>
</comment>
<keyword evidence="10 12" id="KW-0289">Folate biosynthesis</keyword>
<proteinExistence type="inferred from homology"/>
<evidence type="ECO:0000256" key="4">
    <source>
        <dbReference type="ARBA" id="ARBA00009503"/>
    </source>
</evidence>
<dbReference type="FunFam" id="3.20.20.20:FF:000006">
    <property type="entry name" value="Dihydropteroate synthase"/>
    <property type="match status" value="1"/>
</dbReference>
<dbReference type="PANTHER" id="PTHR20941:SF1">
    <property type="entry name" value="FOLIC ACID SYNTHESIS PROTEIN FOL1"/>
    <property type="match status" value="1"/>
</dbReference>
<evidence type="ECO:0000256" key="5">
    <source>
        <dbReference type="ARBA" id="ARBA00012458"/>
    </source>
</evidence>
<comment type="catalytic activity">
    <reaction evidence="1">
        <text>(7,8-dihydropterin-6-yl)methyl diphosphate + 4-aminobenzoate = 7,8-dihydropteroate + diphosphate</text>
        <dbReference type="Rhea" id="RHEA:19949"/>
        <dbReference type="ChEBI" id="CHEBI:17836"/>
        <dbReference type="ChEBI" id="CHEBI:17839"/>
        <dbReference type="ChEBI" id="CHEBI:33019"/>
        <dbReference type="ChEBI" id="CHEBI:72950"/>
        <dbReference type="EC" id="2.5.1.15"/>
    </reaction>
</comment>
<keyword evidence="9 12" id="KW-0460">Magnesium</keyword>
<comment type="caution">
    <text evidence="14">The sequence shown here is derived from an EMBL/GenBank/DDBJ whole genome shotgun (WGS) entry which is preliminary data.</text>
</comment>